<dbReference type="InterPro" id="IPR036188">
    <property type="entry name" value="FAD/NAD-bd_sf"/>
</dbReference>
<name>A0ABM1A1T9_APLCA</name>
<reference evidence="8" key="1">
    <citation type="submission" date="2025-08" db="UniProtKB">
        <authorList>
            <consortium name="RefSeq"/>
        </authorList>
    </citation>
    <scope>IDENTIFICATION</scope>
</reference>
<dbReference type="PANTHER" id="PTHR10961">
    <property type="entry name" value="PEROXISOMAL SARCOSINE OXIDASE"/>
    <property type="match status" value="1"/>
</dbReference>
<dbReference type="SUPFAM" id="SSF54373">
    <property type="entry name" value="FAD-linked reductases, C-terminal domain"/>
    <property type="match status" value="1"/>
</dbReference>
<keyword evidence="4" id="KW-0274">FAD</keyword>
<evidence type="ECO:0000256" key="3">
    <source>
        <dbReference type="ARBA" id="ARBA00022630"/>
    </source>
</evidence>
<dbReference type="InterPro" id="IPR006076">
    <property type="entry name" value="FAD-dep_OxRdtase"/>
</dbReference>
<feature type="domain" description="FAD dependent oxidoreductase" evidence="6">
    <location>
        <begin position="12"/>
        <end position="369"/>
    </location>
</feature>
<evidence type="ECO:0000256" key="2">
    <source>
        <dbReference type="ARBA" id="ARBA00010989"/>
    </source>
</evidence>
<evidence type="ECO:0000256" key="4">
    <source>
        <dbReference type="ARBA" id="ARBA00022827"/>
    </source>
</evidence>
<protein>
    <submittedName>
        <fullName evidence="8">Peroxisomal sarcosine oxidase</fullName>
    </submittedName>
</protein>
<organism evidence="7 8">
    <name type="scientific">Aplysia californica</name>
    <name type="common">California sea hare</name>
    <dbReference type="NCBI Taxonomy" id="6500"/>
    <lineage>
        <taxon>Eukaryota</taxon>
        <taxon>Metazoa</taxon>
        <taxon>Spiralia</taxon>
        <taxon>Lophotrochozoa</taxon>
        <taxon>Mollusca</taxon>
        <taxon>Gastropoda</taxon>
        <taxon>Heterobranchia</taxon>
        <taxon>Euthyneura</taxon>
        <taxon>Tectipleura</taxon>
        <taxon>Aplysiida</taxon>
        <taxon>Aplysioidea</taxon>
        <taxon>Aplysiidae</taxon>
        <taxon>Aplysia</taxon>
    </lineage>
</organism>
<dbReference type="InterPro" id="IPR045170">
    <property type="entry name" value="MTOX"/>
</dbReference>
<keyword evidence="3" id="KW-0285">Flavoprotein</keyword>
<dbReference type="RefSeq" id="XP_012939101.1">
    <property type="nucleotide sequence ID" value="XM_013083647.2"/>
</dbReference>
<dbReference type="Pfam" id="PF01266">
    <property type="entry name" value="DAO"/>
    <property type="match status" value="1"/>
</dbReference>
<evidence type="ECO:0000256" key="1">
    <source>
        <dbReference type="ARBA" id="ARBA00001974"/>
    </source>
</evidence>
<evidence type="ECO:0000313" key="8">
    <source>
        <dbReference type="RefSeq" id="XP_012939101.1"/>
    </source>
</evidence>
<accession>A0ABM1A1T9</accession>
<dbReference type="Gene3D" id="3.50.50.60">
    <property type="entry name" value="FAD/NAD(P)-binding domain"/>
    <property type="match status" value="1"/>
</dbReference>
<gene>
    <name evidence="8" type="primary">LOC101863678</name>
</gene>
<evidence type="ECO:0000313" key="7">
    <source>
        <dbReference type="Proteomes" id="UP000694888"/>
    </source>
</evidence>
<comment type="similarity">
    <text evidence="2">Belongs to the MSOX/MTOX family.</text>
</comment>
<evidence type="ECO:0000256" key="5">
    <source>
        <dbReference type="ARBA" id="ARBA00023002"/>
    </source>
</evidence>
<dbReference type="SUPFAM" id="SSF51905">
    <property type="entry name" value="FAD/NAD(P)-binding domain"/>
    <property type="match status" value="1"/>
</dbReference>
<sequence>MASQAAKSLNYDVIVIGAGIEGSSSAYSLAKSGQKVLLIEQFPLPHGRGSSHGHSRITRYAYEDDFYVRMMVDAFPLWAELQKEAGVEFFVPCGVLDIRAAGSASEQRVVSALRTHNIPHEVLNSSELKARFPAVTTTDGYGAVWDPSGGLLRADKCLAAYQTVFKQLGGVIREAEPVTSLTPGDLVSVVTSRSVYRAHKVVIATGPWTDRFASALNVNLPLRPIRISVLYWKADPERLKEHGAKYLPCILDSRDTREGHFHVYGLPIDEYPGLVKVALHDGPDINPDHRDATDSAWIDHVVAKYVSELLPFLDSKQPALREHCIYTNTPDKHPFIDRHPQYPNVVICAGFSGHGFKLAPAVGKAVTELISGKTPSYNMAPFRLDRFSPKSNL</sequence>
<comment type="cofactor">
    <cofactor evidence="1">
        <name>FAD</name>
        <dbReference type="ChEBI" id="CHEBI:57692"/>
    </cofactor>
</comment>
<dbReference type="Proteomes" id="UP000694888">
    <property type="component" value="Unplaced"/>
</dbReference>
<dbReference type="NCBIfam" id="NF008425">
    <property type="entry name" value="PRK11259.1"/>
    <property type="match status" value="1"/>
</dbReference>
<keyword evidence="7" id="KW-1185">Reference proteome</keyword>
<dbReference type="GeneID" id="101863678"/>
<dbReference type="PANTHER" id="PTHR10961:SF46">
    <property type="entry name" value="PEROXISOMAL SARCOSINE OXIDASE"/>
    <property type="match status" value="1"/>
</dbReference>
<dbReference type="Gene3D" id="3.30.9.10">
    <property type="entry name" value="D-Amino Acid Oxidase, subunit A, domain 2"/>
    <property type="match status" value="1"/>
</dbReference>
<evidence type="ECO:0000259" key="6">
    <source>
        <dbReference type="Pfam" id="PF01266"/>
    </source>
</evidence>
<proteinExistence type="inferred from homology"/>
<keyword evidence="5" id="KW-0560">Oxidoreductase</keyword>